<keyword evidence="1" id="KW-0812">Transmembrane</keyword>
<keyword evidence="1" id="KW-1133">Transmembrane helix</keyword>
<dbReference type="Proteomes" id="UP000823674">
    <property type="component" value="Chromosome A05"/>
</dbReference>
<dbReference type="EMBL" id="JADBGQ010000005">
    <property type="protein sequence ID" value="KAG5396968.1"/>
    <property type="molecule type" value="Genomic_DNA"/>
</dbReference>
<organism evidence="2 3">
    <name type="scientific">Brassica rapa subsp. trilocularis</name>
    <dbReference type="NCBI Taxonomy" id="1813537"/>
    <lineage>
        <taxon>Eukaryota</taxon>
        <taxon>Viridiplantae</taxon>
        <taxon>Streptophyta</taxon>
        <taxon>Embryophyta</taxon>
        <taxon>Tracheophyta</taxon>
        <taxon>Spermatophyta</taxon>
        <taxon>Magnoliopsida</taxon>
        <taxon>eudicotyledons</taxon>
        <taxon>Gunneridae</taxon>
        <taxon>Pentapetalae</taxon>
        <taxon>rosids</taxon>
        <taxon>malvids</taxon>
        <taxon>Brassicales</taxon>
        <taxon>Brassicaceae</taxon>
        <taxon>Brassiceae</taxon>
        <taxon>Brassica</taxon>
    </lineage>
</organism>
<evidence type="ECO:0000313" key="3">
    <source>
        <dbReference type="Proteomes" id="UP000823674"/>
    </source>
</evidence>
<keyword evidence="1" id="KW-0472">Membrane</keyword>
<proteinExistence type="predicted"/>
<evidence type="ECO:0000256" key="1">
    <source>
        <dbReference type="SAM" id="Phobius"/>
    </source>
</evidence>
<evidence type="ECO:0000313" key="2">
    <source>
        <dbReference type="EMBL" id="KAG5396968.1"/>
    </source>
</evidence>
<keyword evidence="3" id="KW-1185">Reference proteome</keyword>
<gene>
    <name evidence="2" type="primary">A05p019780.1_BraROA</name>
    <name evidence="2" type="ORF">IGI04_018782</name>
</gene>
<protein>
    <recommendedName>
        <fullName evidence="4">RNase H type-1 domain-containing protein</fullName>
    </recommendedName>
</protein>
<name>A0ABQ7MDZ5_BRACM</name>
<feature type="transmembrane region" description="Helical" evidence="1">
    <location>
        <begin position="12"/>
        <end position="32"/>
    </location>
</feature>
<accession>A0ABQ7MDZ5</accession>
<evidence type="ECO:0008006" key="4">
    <source>
        <dbReference type="Google" id="ProtNLM"/>
    </source>
</evidence>
<sequence>MVVIHSRRAFSNIVTLDYAIFITFLWATNLYFNRIIFAYDFKELFLAVKKPHQWHTLRYQADELNRVLSLMKDYQLMWVLVEENRGAACNKTRKIPFLGANGHPAWLFELFVNESRTL</sequence>
<comment type="caution">
    <text evidence="2">The sequence shown here is derived from an EMBL/GenBank/DDBJ whole genome shotgun (WGS) entry which is preliminary data.</text>
</comment>
<reference evidence="2 3" key="1">
    <citation type="submission" date="2021-03" db="EMBL/GenBank/DDBJ databases">
        <authorList>
            <person name="King G.J."/>
            <person name="Bancroft I."/>
            <person name="Baten A."/>
            <person name="Bloomfield J."/>
            <person name="Borpatragohain P."/>
            <person name="He Z."/>
            <person name="Irish N."/>
            <person name="Irwin J."/>
            <person name="Liu K."/>
            <person name="Mauleon R.P."/>
            <person name="Moore J."/>
            <person name="Morris R."/>
            <person name="Ostergaard L."/>
            <person name="Wang B."/>
            <person name="Wells R."/>
        </authorList>
    </citation>
    <scope>NUCLEOTIDE SEQUENCE [LARGE SCALE GENOMIC DNA]</scope>
    <source>
        <strain evidence="2">R-o-18</strain>
        <tissue evidence="2">Leaf</tissue>
    </source>
</reference>